<name>A0A9D4CSC5_DREPO</name>
<dbReference type="EMBL" id="JAIWYP010000012">
    <property type="protein sequence ID" value="KAH3730352.1"/>
    <property type="molecule type" value="Genomic_DNA"/>
</dbReference>
<dbReference type="AlphaFoldDB" id="A0A9D4CSC5"/>
<evidence type="ECO:0000313" key="2">
    <source>
        <dbReference type="Proteomes" id="UP000828390"/>
    </source>
</evidence>
<dbReference type="Proteomes" id="UP000828390">
    <property type="component" value="Unassembled WGS sequence"/>
</dbReference>
<protein>
    <submittedName>
        <fullName evidence="1">Uncharacterized protein</fullName>
    </submittedName>
</protein>
<sequence length="104" mass="12210">MQQQLQEQTTIMPYRSDVVPIGTYGRTRGVPTEEDGVSWIHRRKRRQHVHVILSNYLSLAVGKLGVIHESKVSSKISLCSLHMRNRDENFRINWIFAFLYENIQ</sequence>
<evidence type="ECO:0000313" key="1">
    <source>
        <dbReference type="EMBL" id="KAH3730352.1"/>
    </source>
</evidence>
<comment type="caution">
    <text evidence="1">The sequence shown here is derived from an EMBL/GenBank/DDBJ whole genome shotgun (WGS) entry which is preliminary data.</text>
</comment>
<proteinExistence type="predicted"/>
<keyword evidence="2" id="KW-1185">Reference proteome</keyword>
<organism evidence="1 2">
    <name type="scientific">Dreissena polymorpha</name>
    <name type="common">Zebra mussel</name>
    <name type="synonym">Mytilus polymorpha</name>
    <dbReference type="NCBI Taxonomy" id="45954"/>
    <lineage>
        <taxon>Eukaryota</taxon>
        <taxon>Metazoa</taxon>
        <taxon>Spiralia</taxon>
        <taxon>Lophotrochozoa</taxon>
        <taxon>Mollusca</taxon>
        <taxon>Bivalvia</taxon>
        <taxon>Autobranchia</taxon>
        <taxon>Heteroconchia</taxon>
        <taxon>Euheterodonta</taxon>
        <taxon>Imparidentia</taxon>
        <taxon>Neoheterodontei</taxon>
        <taxon>Myida</taxon>
        <taxon>Dreissenoidea</taxon>
        <taxon>Dreissenidae</taxon>
        <taxon>Dreissena</taxon>
    </lineage>
</organism>
<accession>A0A9D4CSC5</accession>
<reference evidence="1" key="2">
    <citation type="submission" date="2020-11" db="EMBL/GenBank/DDBJ databases">
        <authorList>
            <person name="McCartney M.A."/>
            <person name="Auch B."/>
            <person name="Kono T."/>
            <person name="Mallez S."/>
            <person name="Becker A."/>
            <person name="Gohl D.M."/>
            <person name="Silverstein K.A.T."/>
            <person name="Koren S."/>
            <person name="Bechman K.B."/>
            <person name="Herman A."/>
            <person name="Abrahante J.E."/>
            <person name="Garbe J."/>
        </authorList>
    </citation>
    <scope>NUCLEOTIDE SEQUENCE</scope>
    <source>
        <strain evidence="1">Duluth1</strain>
        <tissue evidence="1">Whole animal</tissue>
    </source>
</reference>
<reference evidence="1" key="1">
    <citation type="journal article" date="2019" name="bioRxiv">
        <title>The Genome of the Zebra Mussel, Dreissena polymorpha: A Resource for Invasive Species Research.</title>
        <authorList>
            <person name="McCartney M.A."/>
            <person name="Auch B."/>
            <person name="Kono T."/>
            <person name="Mallez S."/>
            <person name="Zhang Y."/>
            <person name="Obille A."/>
            <person name="Becker A."/>
            <person name="Abrahante J.E."/>
            <person name="Garbe J."/>
            <person name="Badalamenti J.P."/>
            <person name="Herman A."/>
            <person name="Mangelson H."/>
            <person name="Liachko I."/>
            <person name="Sullivan S."/>
            <person name="Sone E.D."/>
            <person name="Koren S."/>
            <person name="Silverstein K.A.T."/>
            <person name="Beckman K.B."/>
            <person name="Gohl D.M."/>
        </authorList>
    </citation>
    <scope>NUCLEOTIDE SEQUENCE</scope>
    <source>
        <strain evidence="1">Duluth1</strain>
        <tissue evidence="1">Whole animal</tissue>
    </source>
</reference>
<gene>
    <name evidence="1" type="ORF">DPMN_056336</name>
</gene>